<comment type="caution">
    <text evidence="2">The sequence shown here is derived from an EMBL/GenBank/DDBJ whole genome shotgun (WGS) entry which is preliminary data.</text>
</comment>
<dbReference type="InterPro" id="IPR029062">
    <property type="entry name" value="Class_I_gatase-like"/>
</dbReference>
<dbReference type="Proteomes" id="UP000076023">
    <property type="component" value="Unassembled WGS sequence"/>
</dbReference>
<gene>
    <name evidence="2" type="ORF">TSACC_22776</name>
</gene>
<dbReference type="SUPFAM" id="SSF52317">
    <property type="entry name" value="Class I glutamine amidotransferase-like"/>
    <property type="match status" value="1"/>
</dbReference>
<dbReference type="STRING" id="690879.TSACC_22776"/>
<proteinExistence type="predicted"/>
<name>A0A146GA98_TERSA</name>
<dbReference type="RefSeq" id="WP_075079988.1">
    <property type="nucleotide sequence ID" value="NZ_BDCO01000002.1"/>
</dbReference>
<reference evidence="3" key="1">
    <citation type="journal article" date="2017" name="Genome Announc.">
        <title>Draft Genome Sequence of Terrimicrobium sacchariphilum NM-5T, a Facultative Anaerobic Soil Bacterium of the Class Spartobacteria.</title>
        <authorList>
            <person name="Qiu Y.L."/>
            <person name="Tourlousse D.M."/>
            <person name="Matsuura N."/>
            <person name="Ohashi A."/>
            <person name="Sekiguchi Y."/>
        </authorList>
    </citation>
    <scope>NUCLEOTIDE SEQUENCE [LARGE SCALE GENOMIC DNA]</scope>
    <source>
        <strain evidence="3">NM-5</strain>
    </source>
</reference>
<dbReference type="Gene3D" id="3.40.50.880">
    <property type="match status" value="1"/>
</dbReference>
<evidence type="ECO:0000313" key="3">
    <source>
        <dbReference type="Proteomes" id="UP000076023"/>
    </source>
</evidence>
<dbReference type="PANTHER" id="PTHR43130:SF2">
    <property type="entry name" value="DJ-1_PFPI DOMAIN-CONTAINING PROTEIN"/>
    <property type="match status" value="1"/>
</dbReference>
<dbReference type="PANTHER" id="PTHR43130">
    <property type="entry name" value="ARAC-FAMILY TRANSCRIPTIONAL REGULATOR"/>
    <property type="match status" value="1"/>
</dbReference>
<dbReference type="CDD" id="cd03139">
    <property type="entry name" value="GATase1_PfpI_2"/>
    <property type="match status" value="1"/>
</dbReference>
<dbReference type="EMBL" id="BDCO01000002">
    <property type="protein sequence ID" value="GAT34351.1"/>
    <property type="molecule type" value="Genomic_DNA"/>
</dbReference>
<dbReference type="GO" id="GO:0006355">
    <property type="term" value="P:regulation of DNA-templated transcription"/>
    <property type="evidence" value="ECO:0007669"/>
    <property type="project" value="TreeGrafter"/>
</dbReference>
<evidence type="ECO:0000313" key="2">
    <source>
        <dbReference type="EMBL" id="GAT34351.1"/>
    </source>
</evidence>
<dbReference type="InterPro" id="IPR002818">
    <property type="entry name" value="DJ-1/PfpI"/>
</dbReference>
<dbReference type="InterPro" id="IPR052158">
    <property type="entry name" value="INH-QAR"/>
</dbReference>
<dbReference type="Pfam" id="PF01965">
    <property type="entry name" value="DJ-1_PfpI"/>
    <property type="match status" value="1"/>
</dbReference>
<dbReference type="InParanoid" id="A0A146GA98"/>
<protein>
    <submittedName>
        <fullName evidence="2">DJ-1/PfpI family protein</fullName>
    </submittedName>
</protein>
<dbReference type="OrthoDB" id="9803764at2"/>
<sequence>MKEINPVTRRKFFDLLTLLGGGLVLSACGQASGPKVENPQPEPVPSQYPQIKLGEETILILIYPGFTAIDALGPEYILSGMMGAKVRLVSKDGKPVTCETGYQVVPHFTFRNCPTAPTLLVVPGGTSGTLDAMADRETLQFLRKVGGAAEMAGSVCTGSLLLGAAGLLHGYKATSHWQTRELLPLVGAIPTDERVVIDRNRITGAGVTAGFDFALRLVQHYRGDFYAKGMELLAQYDPHPPFPGGGDPKTADPDVVALLNEMHKPFVDLCADAIQQNKLPPIQNP</sequence>
<feature type="domain" description="DJ-1/PfpI" evidence="1">
    <location>
        <begin position="57"/>
        <end position="219"/>
    </location>
</feature>
<organism evidence="2 3">
    <name type="scientific">Terrimicrobium sacchariphilum</name>
    <dbReference type="NCBI Taxonomy" id="690879"/>
    <lineage>
        <taxon>Bacteria</taxon>
        <taxon>Pseudomonadati</taxon>
        <taxon>Verrucomicrobiota</taxon>
        <taxon>Terrimicrobiia</taxon>
        <taxon>Terrimicrobiales</taxon>
        <taxon>Terrimicrobiaceae</taxon>
        <taxon>Terrimicrobium</taxon>
    </lineage>
</organism>
<evidence type="ECO:0000259" key="1">
    <source>
        <dbReference type="Pfam" id="PF01965"/>
    </source>
</evidence>
<dbReference type="PROSITE" id="PS51257">
    <property type="entry name" value="PROKAR_LIPOPROTEIN"/>
    <property type="match status" value="1"/>
</dbReference>
<accession>A0A146GA98</accession>
<keyword evidence="3" id="KW-1185">Reference proteome</keyword>
<dbReference type="AlphaFoldDB" id="A0A146GA98"/>